<protein>
    <submittedName>
        <fullName evidence="2">Uncharacterized protein</fullName>
    </submittedName>
</protein>
<dbReference type="Proteomes" id="UP000494363">
    <property type="component" value="Unassembled WGS sequence"/>
</dbReference>
<keyword evidence="3" id="KW-1185">Reference proteome</keyword>
<evidence type="ECO:0000313" key="3">
    <source>
        <dbReference type="Proteomes" id="UP000494363"/>
    </source>
</evidence>
<reference evidence="2 3" key="1">
    <citation type="submission" date="2020-04" db="EMBL/GenBank/DDBJ databases">
        <authorList>
            <person name="De Canck E."/>
        </authorList>
    </citation>
    <scope>NUCLEOTIDE SEQUENCE [LARGE SCALE GENOMIC DNA]</scope>
    <source>
        <strain evidence="2 3">LMG 29542</strain>
    </source>
</reference>
<evidence type="ECO:0000256" key="1">
    <source>
        <dbReference type="SAM" id="Phobius"/>
    </source>
</evidence>
<dbReference type="EMBL" id="CADIKH010000020">
    <property type="protein sequence ID" value="CAB3762491.1"/>
    <property type="molecule type" value="Genomic_DNA"/>
</dbReference>
<evidence type="ECO:0000313" key="2">
    <source>
        <dbReference type="EMBL" id="CAB3762491.1"/>
    </source>
</evidence>
<feature type="transmembrane region" description="Helical" evidence="1">
    <location>
        <begin position="20"/>
        <end position="37"/>
    </location>
</feature>
<keyword evidence="1" id="KW-0812">Transmembrane</keyword>
<name>A0A6J5EAX8_9BURK</name>
<gene>
    <name evidence="2" type="ORF">LMG29542_04372</name>
</gene>
<keyword evidence="1" id="KW-0472">Membrane</keyword>
<organism evidence="2 3">
    <name type="scientific">Paraburkholderia humisilvae</name>
    <dbReference type="NCBI Taxonomy" id="627669"/>
    <lineage>
        <taxon>Bacteria</taxon>
        <taxon>Pseudomonadati</taxon>
        <taxon>Pseudomonadota</taxon>
        <taxon>Betaproteobacteria</taxon>
        <taxon>Burkholderiales</taxon>
        <taxon>Burkholderiaceae</taxon>
        <taxon>Paraburkholderia</taxon>
    </lineage>
</organism>
<accession>A0A6J5EAX8</accession>
<sequence length="57" mass="6489">MHLPKVPSNGMFKWPDGRGEGLYNFLILLFFYVFVEANSTPAARFLRCLPIACQPVD</sequence>
<dbReference type="AlphaFoldDB" id="A0A6J5EAX8"/>
<proteinExistence type="predicted"/>
<keyword evidence="1" id="KW-1133">Transmembrane helix</keyword>